<dbReference type="EMBL" id="LKAM01000001">
    <property type="protein sequence ID" value="KUM50196.1"/>
    <property type="molecule type" value="Genomic_DNA"/>
</dbReference>
<evidence type="ECO:0000313" key="2">
    <source>
        <dbReference type="EMBL" id="KUM50196.1"/>
    </source>
</evidence>
<proteinExistence type="predicted"/>
<name>A0A124GNX4_PICGL</name>
<feature type="region of interest" description="Disordered" evidence="1">
    <location>
        <begin position="84"/>
        <end position="108"/>
    </location>
</feature>
<gene>
    <name evidence="2" type="ORF">ABT39_MTgene39</name>
</gene>
<accession>A0A124GNX4</accession>
<evidence type="ECO:0000256" key="1">
    <source>
        <dbReference type="SAM" id="MobiDB-lite"/>
    </source>
</evidence>
<protein>
    <submittedName>
        <fullName evidence="2">Uncharacterized protein</fullName>
    </submittedName>
</protein>
<geneLocation type="mitochondrion" evidence="2"/>
<keyword evidence="2" id="KW-0496">Mitochondrion</keyword>
<comment type="caution">
    <text evidence="2">The sequence shown here is derived from an EMBL/GenBank/DDBJ whole genome shotgun (WGS) entry which is preliminary data.</text>
</comment>
<reference evidence="2" key="1">
    <citation type="journal article" date="2015" name="Genome Biol. Evol.">
        <title>Organellar Genomes of White Spruce (Picea glauca): Assembly and Annotation.</title>
        <authorList>
            <person name="Jackman S.D."/>
            <person name="Warren R.L."/>
            <person name="Gibb E.A."/>
            <person name="Vandervalk B.P."/>
            <person name="Mohamadi H."/>
            <person name="Chu J."/>
            <person name="Raymond A."/>
            <person name="Pleasance S."/>
            <person name="Coope R."/>
            <person name="Wildung M.R."/>
            <person name="Ritland C.E."/>
            <person name="Bousquet J."/>
            <person name="Jones S.J."/>
            <person name="Bohlmann J."/>
            <person name="Birol I."/>
        </authorList>
    </citation>
    <scope>NUCLEOTIDE SEQUENCE [LARGE SCALE GENOMIC DNA]</scope>
    <source>
        <tissue evidence="2">Flushing bud</tissue>
    </source>
</reference>
<feature type="compositionally biased region" description="Polar residues" evidence="1">
    <location>
        <begin position="84"/>
        <end position="97"/>
    </location>
</feature>
<dbReference type="AlphaFoldDB" id="A0A124GNX4"/>
<sequence length="108" mass="12271">MKCFIRGWRERFHGRRKWLVYHSLDQGKGKGFLLLLEGPGEGKNECFSYIVYFFIESATNSWFPFLVAQAPLMKNISTAYSKKSGTTQSAALQSPVTSRPPYSGDLLK</sequence>
<organism evidence="2">
    <name type="scientific">Picea glauca</name>
    <name type="common">White spruce</name>
    <name type="synonym">Pinus glauca</name>
    <dbReference type="NCBI Taxonomy" id="3330"/>
    <lineage>
        <taxon>Eukaryota</taxon>
        <taxon>Viridiplantae</taxon>
        <taxon>Streptophyta</taxon>
        <taxon>Embryophyta</taxon>
        <taxon>Tracheophyta</taxon>
        <taxon>Spermatophyta</taxon>
        <taxon>Pinopsida</taxon>
        <taxon>Pinidae</taxon>
        <taxon>Conifers I</taxon>
        <taxon>Pinales</taxon>
        <taxon>Pinaceae</taxon>
        <taxon>Picea</taxon>
    </lineage>
</organism>